<reference evidence="2" key="1">
    <citation type="submission" date="2021-01" db="EMBL/GenBank/DDBJ databases">
        <authorList>
            <person name="Kaushik A."/>
        </authorList>
    </citation>
    <scope>NUCLEOTIDE SEQUENCE</scope>
    <source>
        <strain evidence="2">Type strain: AG8-Rh-89/</strain>
    </source>
</reference>
<evidence type="ECO:0000313" key="3">
    <source>
        <dbReference type="Proteomes" id="UP000663850"/>
    </source>
</evidence>
<feature type="region of interest" description="Disordered" evidence="1">
    <location>
        <begin position="49"/>
        <end position="84"/>
    </location>
</feature>
<proteinExistence type="predicted"/>
<feature type="compositionally biased region" description="Polar residues" evidence="1">
    <location>
        <begin position="1"/>
        <end position="33"/>
    </location>
</feature>
<evidence type="ECO:0000256" key="1">
    <source>
        <dbReference type="SAM" id="MobiDB-lite"/>
    </source>
</evidence>
<protein>
    <submittedName>
        <fullName evidence="2">Uncharacterized protein</fullName>
    </submittedName>
</protein>
<gene>
    <name evidence="2" type="ORF">RDB_LOCUS108699</name>
</gene>
<accession>A0A8H3HG61</accession>
<dbReference type="AlphaFoldDB" id="A0A8H3HG61"/>
<comment type="caution">
    <text evidence="2">The sequence shown here is derived from an EMBL/GenBank/DDBJ whole genome shotgun (WGS) entry which is preliminary data.</text>
</comment>
<evidence type="ECO:0000313" key="2">
    <source>
        <dbReference type="EMBL" id="CAE6512953.1"/>
    </source>
</evidence>
<feature type="region of interest" description="Disordered" evidence="1">
    <location>
        <begin position="1"/>
        <end position="36"/>
    </location>
</feature>
<sequence>MSNHSFANTSNAVNGGAPVQSNAQGSGTIQPTEVNDEVDVFNAINIPEPEVQHDLVDPAPVQDPPQNPSPLNRSLYGIFPVDGN</sequence>
<organism evidence="2 3">
    <name type="scientific">Rhizoctonia solani</name>
    <dbReference type="NCBI Taxonomy" id="456999"/>
    <lineage>
        <taxon>Eukaryota</taxon>
        <taxon>Fungi</taxon>
        <taxon>Dikarya</taxon>
        <taxon>Basidiomycota</taxon>
        <taxon>Agaricomycotina</taxon>
        <taxon>Agaricomycetes</taxon>
        <taxon>Cantharellales</taxon>
        <taxon>Ceratobasidiaceae</taxon>
        <taxon>Rhizoctonia</taxon>
    </lineage>
</organism>
<dbReference type="Proteomes" id="UP000663850">
    <property type="component" value="Unassembled WGS sequence"/>
</dbReference>
<dbReference type="EMBL" id="CAJMWZ010005944">
    <property type="protein sequence ID" value="CAE6512953.1"/>
    <property type="molecule type" value="Genomic_DNA"/>
</dbReference>
<name>A0A8H3HG61_9AGAM</name>